<feature type="region of interest" description="Disordered" evidence="1">
    <location>
        <begin position="1"/>
        <end position="37"/>
    </location>
</feature>
<proteinExistence type="predicted"/>
<gene>
    <name evidence="2" type="ORF">E4U43_006062</name>
</gene>
<feature type="compositionally biased region" description="Polar residues" evidence="1">
    <location>
        <begin position="1"/>
        <end position="17"/>
    </location>
</feature>
<accession>A0A9P7N3T0</accession>
<dbReference type="OrthoDB" id="4938324at2759"/>
<protein>
    <submittedName>
        <fullName evidence="2">Uncharacterized protein</fullName>
    </submittedName>
</protein>
<dbReference type="Proteomes" id="UP000748025">
    <property type="component" value="Unassembled WGS sequence"/>
</dbReference>
<sequence length="179" mass="18848">MASMAEQSYTSLFSQQQRHADFNSYPEPPRNPYASASPMHMDLGVTCPTATSVGFESTLCSETPSYILTGHTSPGVYADDIDMRLPSSGLSAASIPSAPSSVAGSPQSHHGQPGISDWISSSSSNNGNGNGNGNTMNLHPNIVGSDYVAGSEYFHNSGLEDYSSFDFGAQPKTFVGKLQ</sequence>
<comment type="caution">
    <text evidence="2">The sequence shown here is derived from an EMBL/GenBank/DDBJ whole genome shotgun (WGS) entry which is preliminary data.</text>
</comment>
<feature type="compositionally biased region" description="Low complexity" evidence="1">
    <location>
        <begin position="90"/>
        <end position="108"/>
    </location>
</feature>
<evidence type="ECO:0000256" key="1">
    <source>
        <dbReference type="SAM" id="MobiDB-lite"/>
    </source>
</evidence>
<keyword evidence="3" id="KW-1185">Reference proteome</keyword>
<name>A0A9P7N3T0_9HYPO</name>
<evidence type="ECO:0000313" key="2">
    <source>
        <dbReference type="EMBL" id="KAG5985477.1"/>
    </source>
</evidence>
<organism evidence="2 3">
    <name type="scientific">Claviceps pusilla</name>
    <dbReference type="NCBI Taxonomy" id="123648"/>
    <lineage>
        <taxon>Eukaryota</taxon>
        <taxon>Fungi</taxon>
        <taxon>Dikarya</taxon>
        <taxon>Ascomycota</taxon>
        <taxon>Pezizomycotina</taxon>
        <taxon>Sordariomycetes</taxon>
        <taxon>Hypocreomycetidae</taxon>
        <taxon>Hypocreales</taxon>
        <taxon>Clavicipitaceae</taxon>
        <taxon>Claviceps</taxon>
    </lineage>
</organism>
<feature type="non-terminal residue" evidence="2">
    <location>
        <position position="179"/>
    </location>
</feature>
<reference evidence="2" key="1">
    <citation type="journal article" date="2020" name="bioRxiv">
        <title>Whole genome comparisons of ergot fungi reveals the divergence and evolution of species within the genus Claviceps are the result of varying mechanisms driving genome evolution and host range expansion.</title>
        <authorList>
            <person name="Wyka S.A."/>
            <person name="Mondo S.J."/>
            <person name="Liu M."/>
            <person name="Dettman J."/>
            <person name="Nalam V."/>
            <person name="Broders K.D."/>
        </authorList>
    </citation>
    <scope>NUCLEOTIDE SEQUENCE</scope>
    <source>
        <strain evidence="2">CCC 602</strain>
    </source>
</reference>
<evidence type="ECO:0000313" key="3">
    <source>
        <dbReference type="Proteomes" id="UP000748025"/>
    </source>
</evidence>
<dbReference type="EMBL" id="SRPW01004098">
    <property type="protein sequence ID" value="KAG5985477.1"/>
    <property type="molecule type" value="Genomic_DNA"/>
</dbReference>
<dbReference type="AlphaFoldDB" id="A0A9P7N3T0"/>
<feature type="region of interest" description="Disordered" evidence="1">
    <location>
        <begin position="90"/>
        <end position="137"/>
    </location>
</feature>